<evidence type="ECO:0000256" key="3">
    <source>
        <dbReference type="ARBA" id="ARBA00022989"/>
    </source>
</evidence>
<feature type="transmembrane region" description="Helical" evidence="5">
    <location>
        <begin position="448"/>
        <end position="471"/>
    </location>
</feature>
<feature type="transmembrane region" description="Helical" evidence="5">
    <location>
        <begin position="299"/>
        <end position="319"/>
    </location>
</feature>
<keyword evidence="3 5" id="KW-1133">Transmembrane helix</keyword>
<evidence type="ECO:0000313" key="7">
    <source>
        <dbReference type="EMBL" id="PYH96246.1"/>
    </source>
</evidence>
<feature type="domain" description="Amino acid permease/ SLC12A" evidence="6">
    <location>
        <begin position="31"/>
        <end position="234"/>
    </location>
</feature>
<dbReference type="PIRSF" id="PIRSF006060">
    <property type="entry name" value="AA_transporter"/>
    <property type="match status" value="1"/>
</dbReference>
<dbReference type="AlphaFoldDB" id="A0A319DFU3"/>
<evidence type="ECO:0000313" key="8">
    <source>
        <dbReference type="Proteomes" id="UP000247810"/>
    </source>
</evidence>
<evidence type="ECO:0000256" key="2">
    <source>
        <dbReference type="ARBA" id="ARBA00022692"/>
    </source>
</evidence>
<gene>
    <name evidence="7" type="ORF">BO71DRAFT_482239</name>
</gene>
<accession>A0A319DFU3</accession>
<comment type="subcellular location">
    <subcellularLocation>
        <location evidence="1">Membrane</location>
        <topology evidence="1">Multi-pass membrane protein</topology>
    </subcellularLocation>
</comment>
<name>A0A319DFU3_9EURO</name>
<feature type="transmembrane region" description="Helical" evidence="5">
    <location>
        <begin position="138"/>
        <end position="160"/>
    </location>
</feature>
<organism evidence="7 8">
    <name type="scientific">Aspergillus ellipticus CBS 707.79</name>
    <dbReference type="NCBI Taxonomy" id="1448320"/>
    <lineage>
        <taxon>Eukaryota</taxon>
        <taxon>Fungi</taxon>
        <taxon>Dikarya</taxon>
        <taxon>Ascomycota</taxon>
        <taxon>Pezizomycotina</taxon>
        <taxon>Eurotiomycetes</taxon>
        <taxon>Eurotiomycetidae</taxon>
        <taxon>Eurotiales</taxon>
        <taxon>Aspergillaceae</taxon>
        <taxon>Aspergillus</taxon>
        <taxon>Aspergillus subgen. Circumdati</taxon>
    </lineage>
</organism>
<feature type="transmembrane region" description="Helical" evidence="5">
    <location>
        <begin position="422"/>
        <end position="442"/>
    </location>
</feature>
<dbReference type="VEuPathDB" id="FungiDB:BO71DRAFT_482239"/>
<dbReference type="Pfam" id="PF00324">
    <property type="entry name" value="AA_permease"/>
    <property type="match status" value="2"/>
</dbReference>
<evidence type="ECO:0000256" key="4">
    <source>
        <dbReference type="ARBA" id="ARBA00023136"/>
    </source>
</evidence>
<dbReference type="PANTHER" id="PTHR43341:SF6">
    <property type="entry name" value="AMINO ACID TRANSPORTER (EUROFUNG)"/>
    <property type="match status" value="1"/>
</dbReference>
<evidence type="ECO:0000256" key="5">
    <source>
        <dbReference type="SAM" id="Phobius"/>
    </source>
</evidence>
<protein>
    <submittedName>
        <fullName evidence="7">General amino acid permease-like protein AGP2</fullName>
    </submittedName>
</protein>
<dbReference type="STRING" id="1448320.A0A319DFU3"/>
<keyword evidence="4 5" id="KW-0472">Membrane</keyword>
<reference evidence="7 8" key="1">
    <citation type="submission" date="2018-02" db="EMBL/GenBank/DDBJ databases">
        <title>The genomes of Aspergillus section Nigri reveals drivers in fungal speciation.</title>
        <authorList>
            <consortium name="DOE Joint Genome Institute"/>
            <person name="Vesth T.C."/>
            <person name="Nybo J."/>
            <person name="Theobald S."/>
            <person name="Brandl J."/>
            <person name="Frisvad J.C."/>
            <person name="Nielsen K.F."/>
            <person name="Lyhne E.K."/>
            <person name="Kogle M.E."/>
            <person name="Kuo A."/>
            <person name="Riley R."/>
            <person name="Clum A."/>
            <person name="Nolan M."/>
            <person name="Lipzen A."/>
            <person name="Salamov A."/>
            <person name="Henrissat B."/>
            <person name="Wiebenga A."/>
            <person name="De vries R.P."/>
            <person name="Grigoriev I.V."/>
            <person name="Mortensen U.H."/>
            <person name="Andersen M.R."/>
            <person name="Baker S.E."/>
        </authorList>
    </citation>
    <scope>NUCLEOTIDE SEQUENCE [LARGE SCALE GENOMIC DNA]</scope>
    <source>
        <strain evidence="7 8">CBS 707.79</strain>
    </source>
</reference>
<dbReference type="PANTHER" id="PTHR43341">
    <property type="entry name" value="AMINO ACID PERMEASE"/>
    <property type="match status" value="1"/>
</dbReference>
<dbReference type="GO" id="GO:0016020">
    <property type="term" value="C:membrane"/>
    <property type="evidence" value="ECO:0007669"/>
    <property type="project" value="UniProtKB-SubCell"/>
</dbReference>
<keyword evidence="2 5" id="KW-0812">Transmembrane</keyword>
<evidence type="ECO:0000259" key="6">
    <source>
        <dbReference type="Pfam" id="PF00324"/>
    </source>
</evidence>
<proteinExistence type="predicted"/>
<feature type="domain" description="Amino acid permease/ SLC12A" evidence="6">
    <location>
        <begin position="235"/>
        <end position="477"/>
    </location>
</feature>
<sequence length="522" mass="57747">MDHQSKKPSATEKAVSVRLSPCNVIFLPRQIQFIAIGGTIGTALFVSIGYALERGAASLLIAFTIQACMMALVNNALAEMTIFMPVSAAFVQHATTWVDSAWGFMCGWNFVIYEGLLIPFEITALNLVLTFWRDDIPAAAVISVCIFLYAITNVFAVKYFGEAEFWLSGGKLLLIVLLFFFTFITMVGGNPQHDAYGFRNWSKPSQFVEYLSTGDLGRFQGLLSALWQAVFTITLKTAFKSVYWRFGNFFIGGALFAGIVLPANDPTLLRVLSAGNTGTGAASPYVMAMTNMKIAVLPHLFNALLLTSIYSAGNAYVYTASRSLHGLAMNGHAPKFFRKCTKDGVPVYCVGVALAFACLSYLNLGSGAVVVLSWLTDLITGGTFVTYIAMCVNYLFFYRALKAQGFQRTELPYCGYFQPYGTWIALVWLVVVEIFYGYAVFLRGQWDVGSFFSSYTMAFLAICTFTGWKIFKRTRFVHPQKADLVWARPAVDAHEAMMGEPENVGIRRRLKQAFARNLGGLE</sequence>
<evidence type="ECO:0000256" key="1">
    <source>
        <dbReference type="ARBA" id="ARBA00004141"/>
    </source>
</evidence>
<feature type="transmembrane region" description="Helical" evidence="5">
    <location>
        <begin position="345"/>
        <end position="364"/>
    </location>
</feature>
<dbReference type="GO" id="GO:0015171">
    <property type="term" value="F:amino acid transmembrane transporter activity"/>
    <property type="evidence" value="ECO:0007669"/>
    <property type="project" value="TreeGrafter"/>
</dbReference>
<feature type="transmembrane region" description="Helical" evidence="5">
    <location>
        <begin position="384"/>
        <end position="401"/>
    </location>
</feature>
<keyword evidence="8" id="KW-1185">Reference proteome</keyword>
<feature type="transmembrane region" description="Helical" evidence="5">
    <location>
        <begin position="172"/>
        <end position="189"/>
    </location>
</feature>
<dbReference type="InterPro" id="IPR004841">
    <property type="entry name" value="AA-permease/SLC12A_dom"/>
</dbReference>
<dbReference type="EMBL" id="KZ825840">
    <property type="protein sequence ID" value="PYH96246.1"/>
    <property type="molecule type" value="Genomic_DNA"/>
</dbReference>
<feature type="transmembrane region" description="Helical" evidence="5">
    <location>
        <begin position="33"/>
        <end position="52"/>
    </location>
</feature>
<dbReference type="InterPro" id="IPR050524">
    <property type="entry name" value="APC_YAT"/>
</dbReference>
<dbReference type="Gene3D" id="1.20.1740.10">
    <property type="entry name" value="Amino acid/polyamine transporter I"/>
    <property type="match status" value="1"/>
</dbReference>
<feature type="transmembrane region" description="Helical" evidence="5">
    <location>
        <begin position="110"/>
        <end position="132"/>
    </location>
</feature>
<dbReference type="OrthoDB" id="10062876at2759"/>
<feature type="transmembrane region" description="Helical" evidence="5">
    <location>
        <begin position="242"/>
        <end position="263"/>
    </location>
</feature>
<dbReference type="Proteomes" id="UP000247810">
    <property type="component" value="Unassembled WGS sequence"/>
</dbReference>